<comment type="caution">
    <text evidence="2">The sequence shown here is derived from an EMBL/GenBank/DDBJ whole genome shotgun (WGS) entry which is preliminary data.</text>
</comment>
<dbReference type="PANTHER" id="PTHR34475">
    <property type="match status" value="1"/>
</dbReference>
<keyword evidence="1" id="KW-0472">Membrane</keyword>
<dbReference type="InterPro" id="IPR013783">
    <property type="entry name" value="Ig-like_fold"/>
</dbReference>
<evidence type="ECO:0000256" key="1">
    <source>
        <dbReference type="SAM" id="Phobius"/>
    </source>
</evidence>
<dbReference type="Proteomes" id="UP000229336">
    <property type="component" value="Unassembled WGS sequence"/>
</dbReference>
<dbReference type="AlphaFoldDB" id="A0A2M7TTU0"/>
<dbReference type="Pfam" id="PF13413">
    <property type="entry name" value="HTH_25"/>
    <property type="match status" value="1"/>
</dbReference>
<keyword evidence="1" id="KW-0812">Transmembrane</keyword>
<reference evidence="3" key="1">
    <citation type="submission" date="2017-09" db="EMBL/GenBank/DDBJ databases">
        <title>Depth-based differentiation of microbial function through sediment-hosted aquifers and enrichment of novel symbionts in the deep terrestrial subsurface.</title>
        <authorList>
            <person name="Probst A.J."/>
            <person name="Ladd B."/>
            <person name="Jarett J.K."/>
            <person name="Geller-Mcgrath D.E."/>
            <person name="Sieber C.M.K."/>
            <person name="Emerson J.B."/>
            <person name="Anantharaman K."/>
            <person name="Thomas B.C."/>
            <person name="Malmstrom R."/>
            <person name="Stieglmeier M."/>
            <person name="Klingl A."/>
            <person name="Woyke T."/>
            <person name="Ryan C.M."/>
            <person name="Banfield J.F."/>
        </authorList>
    </citation>
    <scope>NUCLEOTIDE SEQUENCE [LARGE SCALE GENOMIC DNA]</scope>
</reference>
<dbReference type="PANTHER" id="PTHR34475:SF1">
    <property type="entry name" value="CYTOSKELETON PROTEIN RODZ"/>
    <property type="match status" value="1"/>
</dbReference>
<proteinExistence type="predicted"/>
<protein>
    <recommendedName>
        <fullName evidence="4">HTH cro/C1-type domain-containing protein</fullName>
    </recommendedName>
</protein>
<organism evidence="2 3">
    <name type="scientific">Candidatus Shapirobacteria bacterium CG_4_10_14_0_2_um_filter_40_12</name>
    <dbReference type="NCBI Taxonomy" id="1974871"/>
    <lineage>
        <taxon>Bacteria</taxon>
        <taxon>Candidatus Shapironibacteriota</taxon>
    </lineage>
</organism>
<dbReference type="Gene3D" id="2.60.40.10">
    <property type="entry name" value="Immunoglobulins"/>
    <property type="match status" value="1"/>
</dbReference>
<dbReference type="InterPro" id="IPR010982">
    <property type="entry name" value="Lambda_DNA-bd_dom_sf"/>
</dbReference>
<keyword evidence="1" id="KW-1133">Transmembrane helix</keyword>
<evidence type="ECO:0000313" key="3">
    <source>
        <dbReference type="Proteomes" id="UP000229336"/>
    </source>
</evidence>
<evidence type="ECO:0000313" key="2">
    <source>
        <dbReference type="EMBL" id="PIZ60582.1"/>
    </source>
</evidence>
<dbReference type="Gene3D" id="1.10.260.40">
    <property type="entry name" value="lambda repressor-like DNA-binding domains"/>
    <property type="match status" value="1"/>
</dbReference>
<dbReference type="EMBL" id="PFNX01000024">
    <property type="protein sequence ID" value="PIZ60582.1"/>
    <property type="molecule type" value="Genomic_DNA"/>
</dbReference>
<accession>A0A2M7TTU0</accession>
<feature type="transmembrane region" description="Helical" evidence="1">
    <location>
        <begin position="96"/>
        <end position="115"/>
    </location>
</feature>
<sequence>MKKAADILESTRLDKELNYAEISHKTRIPIRYLEAFEKDSPAQFPAEPYCSLMVKEYAVALNLNPEEVLSLFRRDHEHQSSSSSSPRRGFGITPQLTYTIFIVLSLVLFSGYLLLEYIKYNRPPYLKVTWPEAKSKIIEIKGETDPESTVKINNDLVVVDLEGIFKKQIELSTPEAKIIVESRSPAGKTTVTEKIFK</sequence>
<name>A0A2M7TTU0_9BACT</name>
<dbReference type="InterPro" id="IPR050400">
    <property type="entry name" value="Bact_Cytoskel_RodZ"/>
</dbReference>
<evidence type="ECO:0008006" key="4">
    <source>
        <dbReference type="Google" id="ProtNLM"/>
    </source>
</evidence>
<gene>
    <name evidence="2" type="ORF">COY20_00965</name>
</gene>
<dbReference type="GO" id="GO:0003677">
    <property type="term" value="F:DNA binding"/>
    <property type="evidence" value="ECO:0007669"/>
    <property type="project" value="InterPro"/>
</dbReference>